<feature type="signal peptide" evidence="2">
    <location>
        <begin position="1"/>
        <end position="21"/>
    </location>
</feature>
<accession>A0A2G8TFL4</accession>
<dbReference type="EMBL" id="PDOC01000006">
    <property type="protein sequence ID" value="PIL44814.1"/>
    <property type="molecule type" value="Genomic_DNA"/>
</dbReference>
<name>A0A2G8TFL4_9BURK</name>
<dbReference type="Proteomes" id="UP000230390">
    <property type="component" value="Unassembled WGS sequence"/>
</dbReference>
<dbReference type="NCBIfam" id="NF038402">
    <property type="entry name" value="TroA_like"/>
    <property type="match status" value="1"/>
</dbReference>
<dbReference type="SUPFAM" id="SSF53807">
    <property type="entry name" value="Helical backbone' metal receptor"/>
    <property type="match status" value="1"/>
</dbReference>
<proteinExistence type="predicted"/>
<dbReference type="InterPro" id="IPR050902">
    <property type="entry name" value="ABC_Transporter_SBP"/>
</dbReference>
<dbReference type="AlphaFoldDB" id="A0A2G8TFL4"/>
<dbReference type="PANTHER" id="PTHR30535">
    <property type="entry name" value="VITAMIN B12-BINDING PROTEIN"/>
    <property type="match status" value="1"/>
</dbReference>
<dbReference type="Gene3D" id="3.40.50.1980">
    <property type="entry name" value="Nitrogenase molybdenum iron protein domain"/>
    <property type="match status" value="2"/>
</dbReference>
<comment type="caution">
    <text evidence="4">The sequence shown here is derived from an EMBL/GenBank/DDBJ whole genome shotgun (WGS) entry which is preliminary data.</text>
</comment>
<reference evidence="4 5" key="1">
    <citation type="submission" date="2017-10" db="EMBL/GenBank/DDBJ databases">
        <title>Massilia psychrophilum sp. nov., a novel purple-pigmented bacterium isolated from Tianshan glacier, Xinjiang Municipality, China.</title>
        <authorList>
            <person name="Wang H."/>
        </authorList>
    </citation>
    <scope>NUCLEOTIDE SEQUENCE [LARGE SCALE GENOMIC DNA]</scope>
    <source>
        <strain evidence="4 5">JCM 30074</strain>
    </source>
</reference>
<evidence type="ECO:0000313" key="4">
    <source>
        <dbReference type="EMBL" id="PIL44814.1"/>
    </source>
</evidence>
<dbReference type="PROSITE" id="PS50983">
    <property type="entry name" value="FE_B12_PBP"/>
    <property type="match status" value="1"/>
</dbReference>
<evidence type="ECO:0000259" key="3">
    <source>
        <dbReference type="PROSITE" id="PS50983"/>
    </source>
</evidence>
<evidence type="ECO:0000256" key="1">
    <source>
        <dbReference type="ARBA" id="ARBA00022729"/>
    </source>
</evidence>
<gene>
    <name evidence="4" type="ORF">CR105_13000</name>
</gene>
<dbReference type="CDD" id="cd01144">
    <property type="entry name" value="BtuF"/>
    <property type="match status" value="1"/>
</dbReference>
<sequence length="294" mass="31656">MIFKRFIAALCLALPAGASFADITVVDDAGVRVTLAAPAQRIISMAPHITELLFAAGGGERIVGAINFSDYPEAAKKIPLVGSNAQIDMERVIALKPDLLIVWQSGNTGRQLEQLGKLGIPVFQSEPTRIDQVADSLTRLGRLLGTEKLAAVAAARFRADVAVLGARYGKRAPVRVFYQIWDKPVYTLSGKHIVSDAIALCGGTNVFAGLKVVAPSVSVEAVLQENPEAIFGSEQYDPGEAGIGIWKPYRSMLAVERGNLFRIEGELLTRPGPRVAQGVAQLCEKIDLARQRRK</sequence>
<dbReference type="PANTHER" id="PTHR30535:SF34">
    <property type="entry name" value="MOLYBDATE-BINDING PROTEIN MOLA"/>
    <property type="match status" value="1"/>
</dbReference>
<dbReference type="InterPro" id="IPR002491">
    <property type="entry name" value="ABC_transptr_periplasmic_BD"/>
</dbReference>
<organism evidence="4 5">
    <name type="scientific">Massilia eurypsychrophila</name>
    <dbReference type="NCBI Taxonomy" id="1485217"/>
    <lineage>
        <taxon>Bacteria</taxon>
        <taxon>Pseudomonadati</taxon>
        <taxon>Pseudomonadota</taxon>
        <taxon>Betaproteobacteria</taxon>
        <taxon>Burkholderiales</taxon>
        <taxon>Oxalobacteraceae</taxon>
        <taxon>Telluria group</taxon>
        <taxon>Massilia</taxon>
    </lineage>
</organism>
<protein>
    <submittedName>
        <fullName evidence="4">Cobalamin-binding protein</fullName>
    </submittedName>
</protein>
<evidence type="ECO:0000313" key="5">
    <source>
        <dbReference type="Proteomes" id="UP000230390"/>
    </source>
</evidence>
<feature type="chain" id="PRO_5013688208" evidence="2">
    <location>
        <begin position="22"/>
        <end position="294"/>
    </location>
</feature>
<dbReference type="OrthoDB" id="6495095at2"/>
<dbReference type="InterPro" id="IPR054828">
    <property type="entry name" value="Vit_B12_bind_prot"/>
</dbReference>
<feature type="domain" description="Fe/B12 periplasmic-binding" evidence="3">
    <location>
        <begin position="41"/>
        <end position="290"/>
    </location>
</feature>
<dbReference type="RefSeq" id="WP_099788873.1">
    <property type="nucleotide sequence ID" value="NZ_JBHLYV010000004.1"/>
</dbReference>
<keyword evidence="5" id="KW-1185">Reference proteome</keyword>
<dbReference type="Pfam" id="PF01497">
    <property type="entry name" value="Peripla_BP_2"/>
    <property type="match status" value="1"/>
</dbReference>
<evidence type="ECO:0000256" key="2">
    <source>
        <dbReference type="SAM" id="SignalP"/>
    </source>
</evidence>
<keyword evidence="1 2" id="KW-0732">Signal</keyword>